<protein>
    <submittedName>
        <fullName evidence="1">Uncharacterized protein</fullName>
    </submittedName>
</protein>
<dbReference type="RefSeq" id="WP_343955530.1">
    <property type="nucleotide sequence ID" value="NZ_BAAAHQ010000075.1"/>
</dbReference>
<organism evidence="1 2">
    <name type="scientific">Nonomuraea longicatena</name>
    <dbReference type="NCBI Taxonomy" id="83682"/>
    <lineage>
        <taxon>Bacteria</taxon>
        <taxon>Bacillati</taxon>
        <taxon>Actinomycetota</taxon>
        <taxon>Actinomycetes</taxon>
        <taxon>Streptosporangiales</taxon>
        <taxon>Streptosporangiaceae</taxon>
        <taxon>Nonomuraea</taxon>
    </lineage>
</organism>
<comment type="caution">
    <text evidence="1">The sequence shown here is derived from an EMBL/GenBank/DDBJ whole genome shotgun (WGS) entry which is preliminary data.</text>
</comment>
<name>A0ABP4BTS1_9ACTN</name>
<dbReference type="EMBL" id="BAAAHQ010000075">
    <property type="protein sequence ID" value="GAA0954787.1"/>
    <property type="molecule type" value="Genomic_DNA"/>
</dbReference>
<evidence type="ECO:0000313" key="2">
    <source>
        <dbReference type="Proteomes" id="UP001501578"/>
    </source>
</evidence>
<dbReference type="Proteomes" id="UP001501578">
    <property type="component" value="Unassembled WGS sequence"/>
</dbReference>
<reference evidence="2" key="1">
    <citation type="journal article" date="2019" name="Int. J. Syst. Evol. Microbiol.">
        <title>The Global Catalogue of Microorganisms (GCM) 10K type strain sequencing project: providing services to taxonomists for standard genome sequencing and annotation.</title>
        <authorList>
            <consortium name="The Broad Institute Genomics Platform"/>
            <consortium name="The Broad Institute Genome Sequencing Center for Infectious Disease"/>
            <person name="Wu L."/>
            <person name="Ma J."/>
        </authorList>
    </citation>
    <scope>NUCLEOTIDE SEQUENCE [LARGE SCALE GENOMIC DNA]</scope>
    <source>
        <strain evidence="2">JCM 11136</strain>
    </source>
</reference>
<sequence>MNDDQRTRLNPGQQTLERDLRAYAVRLAPPGWRYGTLAALDHADQMARLGSDLRGHGDALDRHR</sequence>
<evidence type="ECO:0000313" key="1">
    <source>
        <dbReference type="EMBL" id="GAA0954787.1"/>
    </source>
</evidence>
<accession>A0ABP4BTS1</accession>
<keyword evidence="2" id="KW-1185">Reference proteome</keyword>
<gene>
    <name evidence="1" type="ORF">GCM10009560_78850</name>
</gene>
<proteinExistence type="predicted"/>